<protein>
    <submittedName>
        <fullName evidence="1">Uncharacterized protein</fullName>
    </submittedName>
</protein>
<dbReference type="Gramene" id="EFJ13424">
    <property type="protein sequence ID" value="EFJ13424"/>
    <property type="gene ID" value="SELMODRAFT_424556"/>
</dbReference>
<evidence type="ECO:0000313" key="2">
    <source>
        <dbReference type="Proteomes" id="UP000001514"/>
    </source>
</evidence>
<gene>
    <name evidence="1" type="ORF">SELMODRAFT_424556</name>
</gene>
<evidence type="ECO:0000313" key="1">
    <source>
        <dbReference type="EMBL" id="EFJ13424.1"/>
    </source>
</evidence>
<reference evidence="1 2" key="1">
    <citation type="journal article" date="2011" name="Science">
        <title>The Selaginella genome identifies genetic changes associated with the evolution of vascular plants.</title>
        <authorList>
            <person name="Banks J.A."/>
            <person name="Nishiyama T."/>
            <person name="Hasebe M."/>
            <person name="Bowman J.L."/>
            <person name="Gribskov M."/>
            <person name="dePamphilis C."/>
            <person name="Albert V.A."/>
            <person name="Aono N."/>
            <person name="Aoyama T."/>
            <person name="Ambrose B.A."/>
            <person name="Ashton N.W."/>
            <person name="Axtell M.J."/>
            <person name="Barker E."/>
            <person name="Barker M.S."/>
            <person name="Bennetzen J.L."/>
            <person name="Bonawitz N.D."/>
            <person name="Chapple C."/>
            <person name="Cheng C."/>
            <person name="Correa L.G."/>
            <person name="Dacre M."/>
            <person name="DeBarry J."/>
            <person name="Dreyer I."/>
            <person name="Elias M."/>
            <person name="Engstrom E.M."/>
            <person name="Estelle M."/>
            <person name="Feng L."/>
            <person name="Finet C."/>
            <person name="Floyd S.K."/>
            <person name="Frommer W.B."/>
            <person name="Fujita T."/>
            <person name="Gramzow L."/>
            <person name="Gutensohn M."/>
            <person name="Harholt J."/>
            <person name="Hattori M."/>
            <person name="Heyl A."/>
            <person name="Hirai T."/>
            <person name="Hiwatashi Y."/>
            <person name="Ishikawa M."/>
            <person name="Iwata M."/>
            <person name="Karol K.G."/>
            <person name="Koehler B."/>
            <person name="Kolukisaoglu U."/>
            <person name="Kubo M."/>
            <person name="Kurata T."/>
            <person name="Lalonde S."/>
            <person name="Li K."/>
            <person name="Li Y."/>
            <person name="Litt A."/>
            <person name="Lyons E."/>
            <person name="Manning G."/>
            <person name="Maruyama T."/>
            <person name="Michael T.P."/>
            <person name="Mikami K."/>
            <person name="Miyazaki S."/>
            <person name="Morinaga S."/>
            <person name="Murata T."/>
            <person name="Mueller-Roeber B."/>
            <person name="Nelson D.R."/>
            <person name="Obara M."/>
            <person name="Oguri Y."/>
            <person name="Olmstead R.G."/>
            <person name="Onodera N."/>
            <person name="Petersen B.L."/>
            <person name="Pils B."/>
            <person name="Prigge M."/>
            <person name="Rensing S.A."/>
            <person name="Riano-Pachon D.M."/>
            <person name="Roberts A.W."/>
            <person name="Sato Y."/>
            <person name="Scheller H.V."/>
            <person name="Schulz B."/>
            <person name="Schulz C."/>
            <person name="Shakirov E.V."/>
            <person name="Shibagaki N."/>
            <person name="Shinohara N."/>
            <person name="Shippen D.E."/>
            <person name="Soerensen I."/>
            <person name="Sotooka R."/>
            <person name="Sugimoto N."/>
            <person name="Sugita M."/>
            <person name="Sumikawa N."/>
            <person name="Tanurdzic M."/>
            <person name="Theissen G."/>
            <person name="Ulvskov P."/>
            <person name="Wakazuki S."/>
            <person name="Weng J.K."/>
            <person name="Willats W.W."/>
            <person name="Wipf D."/>
            <person name="Wolf P.G."/>
            <person name="Yang L."/>
            <person name="Zimmer A.D."/>
            <person name="Zhu Q."/>
            <person name="Mitros T."/>
            <person name="Hellsten U."/>
            <person name="Loque D."/>
            <person name="Otillar R."/>
            <person name="Salamov A."/>
            <person name="Schmutz J."/>
            <person name="Shapiro H."/>
            <person name="Lindquist E."/>
            <person name="Lucas S."/>
            <person name="Rokhsar D."/>
            <person name="Grigoriev I.V."/>
        </authorList>
    </citation>
    <scope>NUCLEOTIDE SEQUENCE [LARGE SCALE GENOMIC DNA]</scope>
</reference>
<dbReference type="InParanoid" id="D8SQA5"/>
<dbReference type="AlphaFoldDB" id="D8SQA5"/>
<name>D8SQA5_SELML</name>
<accession>D8SQA5</accession>
<dbReference type="HOGENOM" id="CLU_1430285_0_0_1"/>
<proteinExistence type="predicted"/>
<organism evidence="2">
    <name type="scientific">Selaginella moellendorffii</name>
    <name type="common">Spikemoss</name>
    <dbReference type="NCBI Taxonomy" id="88036"/>
    <lineage>
        <taxon>Eukaryota</taxon>
        <taxon>Viridiplantae</taxon>
        <taxon>Streptophyta</taxon>
        <taxon>Embryophyta</taxon>
        <taxon>Tracheophyta</taxon>
        <taxon>Lycopodiopsida</taxon>
        <taxon>Selaginellales</taxon>
        <taxon>Selaginellaceae</taxon>
        <taxon>Selaginella</taxon>
    </lineage>
</organism>
<dbReference type="KEGG" id="smo:SELMODRAFT_424556"/>
<sequence length="190" mass="19984">MLKKSGRATSRQDAVCRCLGMLAPAPKIKISPPSTLLELFLGSLHQLIATSRSITLSSLVDHLVTWKVEHTVLLRWTVTVARSGSSWSLHATRNAIQVTPSLGLGDEILGLGQLTRSSTEIHMAAVIPVLGPVHYMQALSKVQARAEAAVAAAQAAAALVRLTSTGGSFRGRVSLEEGAAGSSKLASKDI</sequence>
<dbReference type="EMBL" id="GL377633">
    <property type="protein sequence ID" value="EFJ13424.1"/>
    <property type="molecule type" value="Genomic_DNA"/>
</dbReference>
<dbReference type="Proteomes" id="UP000001514">
    <property type="component" value="Unassembled WGS sequence"/>
</dbReference>
<keyword evidence="2" id="KW-1185">Reference proteome</keyword>